<protein>
    <recommendedName>
        <fullName evidence="4">F-box domain-containing protein</fullName>
    </recommendedName>
</protein>
<dbReference type="EMBL" id="JADGJQ010000006">
    <property type="protein sequence ID" value="KAJ3183513.1"/>
    <property type="molecule type" value="Genomic_DNA"/>
</dbReference>
<feature type="compositionally biased region" description="Basic and acidic residues" evidence="1">
    <location>
        <begin position="510"/>
        <end position="526"/>
    </location>
</feature>
<reference evidence="2" key="1">
    <citation type="submission" date="2020-05" db="EMBL/GenBank/DDBJ databases">
        <title>Phylogenomic resolution of chytrid fungi.</title>
        <authorList>
            <person name="Stajich J.E."/>
            <person name="Amses K."/>
            <person name="Simmons R."/>
            <person name="Seto K."/>
            <person name="Myers J."/>
            <person name="Bonds A."/>
            <person name="Quandt C.A."/>
            <person name="Barry K."/>
            <person name="Liu P."/>
            <person name="Grigoriev I."/>
            <person name="Longcore J.E."/>
            <person name="James T.Y."/>
        </authorList>
    </citation>
    <scope>NUCLEOTIDE SEQUENCE</scope>
    <source>
        <strain evidence="2">JEL0379</strain>
    </source>
</reference>
<proteinExistence type="predicted"/>
<organism evidence="2 3">
    <name type="scientific">Geranomyces variabilis</name>
    <dbReference type="NCBI Taxonomy" id="109894"/>
    <lineage>
        <taxon>Eukaryota</taxon>
        <taxon>Fungi</taxon>
        <taxon>Fungi incertae sedis</taxon>
        <taxon>Chytridiomycota</taxon>
        <taxon>Chytridiomycota incertae sedis</taxon>
        <taxon>Chytridiomycetes</taxon>
        <taxon>Spizellomycetales</taxon>
        <taxon>Powellomycetaceae</taxon>
        <taxon>Geranomyces</taxon>
    </lineage>
</organism>
<sequence length="610" mass="68311">MPKQKQKRPAAPADTLPRILRDETIGRVYLKYLASTSLAPAAEAVEQCEPPIPPPRTRKIRVCVPLPAEEKISEKPVLFQLPVLEHVKGRGKFFETLRSQAQDISKHRNTVSHKPQTVAQDQPEGDKTHQRPSTVCCEPNTAGKKQLEAHETHQPSDPAEATTQLRANKIHQRSSDACQNTKSVAKTQPSDCKGPRGTAFSVAFAIRKPQKHPTLQIIIPTIQRRRRRSSKARKQIPLPEHILSRIFSYVSAPRVFGLVCRAFYEVSRSPPARAALFINHAHGPEYAIPFALFGQWHNACYLAVLEVLLRTCPLPRWVVQIAVISRDMQRVAAHVGDRKELLGIPRSKLQAFSLAKESRDSQPQQQQAGQHRRVPRGPAWMTAWTAGTLDKLISRGREQYGAPAIRGRDWEAMRTLLAEVRTRETEPEVAAKKIRTLLSEYGYRPWRIIAGPKPPELQELDVPAVRASLAYNLRDADDFPPPPPLSSISAATNSMSETFTSIDSSGDSNSSHDGDSTSEFHTHTPDGDYTYDDAADDTVLMNYDPHHDRYLKGVPPSRVNALYGGDLLEVYSIDNSLVWELATPFTADHIRAILARRRRLSPTLFKTEPV</sequence>
<evidence type="ECO:0000313" key="3">
    <source>
        <dbReference type="Proteomes" id="UP001212152"/>
    </source>
</evidence>
<feature type="compositionally biased region" description="Basic and acidic residues" evidence="1">
    <location>
        <begin position="145"/>
        <end position="154"/>
    </location>
</feature>
<feature type="region of interest" description="Disordered" evidence="1">
    <location>
        <begin position="498"/>
        <end position="529"/>
    </location>
</feature>
<dbReference type="Proteomes" id="UP001212152">
    <property type="component" value="Unassembled WGS sequence"/>
</dbReference>
<name>A0AAD5TS30_9FUNG</name>
<accession>A0AAD5TS30</accession>
<dbReference type="SUPFAM" id="SSF81383">
    <property type="entry name" value="F-box domain"/>
    <property type="match status" value="1"/>
</dbReference>
<evidence type="ECO:0000256" key="1">
    <source>
        <dbReference type="SAM" id="MobiDB-lite"/>
    </source>
</evidence>
<feature type="region of interest" description="Disordered" evidence="1">
    <location>
        <begin position="104"/>
        <end position="192"/>
    </location>
</feature>
<feature type="compositionally biased region" description="Low complexity" evidence="1">
    <location>
        <begin position="500"/>
        <end position="509"/>
    </location>
</feature>
<gene>
    <name evidence="2" type="ORF">HDU87_006834</name>
</gene>
<comment type="caution">
    <text evidence="2">The sequence shown here is derived from an EMBL/GenBank/DDBJ whole genome shotgun (WGS) entry which is preliminary data.</text>
</comment>
<dbReference type="AlphaFoldDB" id="A0AAD5TS30"/>
<dbReference type="InterPro" id="IPR036047">
    <property type="entry name" value="F-box-like_dom_sf"/>
</dbReference>
<evidence type="ECO:0000313" key="2">
    <source>
        <dbReference type="EMBL" id="KAJ3183513.1"/>
    </source>
</evidence>
<keyword evidence="3" id="KW-1185">Reference proteome</keyword>
<evidence type="ECO:0008006" key="4">
    <source>
        <dbReference type="Google" id="ProtNLM"/>
    </source>
</evidence>
<feature type="region of interest" description="Disordered" evidence="1">
    <location>
        <begin position="356"/>
        <end position="377"/>
    </location>
</feature>
<feature type="compositionally biased region" description="Polar residues" evidence="1">
    <location>
        <begin position="175"/>
        <end position="190"/>
    </location>
</feature>